<feature type="domain" description="Zinc finger CGNR" evidence="1">
    <location>
        <begin position="136"/>
        <end position="179"/>
    </location>
</feature>
<proteinExistence type="predicted"/>
<dbReference type="EMBL" id="JAPYYP010000030">
    <property type="protein sequence ID" value="MDA5110386.1"/>
    <property type="molecule type" value="Genomic_DNA"/>
</dbReference>
<dbReference type="PANTHER" id="PTHR35525:SF3">
    <property type="entry name" value="BLL6575 PROTEIN"/>
    <property type="match status" value="1"/>
</dbReference>
<gene>
    <name evidence="2" type="ORF">O3V59_18655</name>
</gene>
<dbReference type="RefSeq" id="WP_271140734.1">
    <property type="nucleotide sequence ID" value="NZ_JAPYYP010000030.1"/>
</dbReference>
<dbReference type="AlphaFoldDB" id="A0A9X3Z4W0"/>
<evidence type="ECO:0000259" key="1">
    <source>
        <dbReference type="Pfam" id="PF11706"/>
    </source>
</evidence>
<protein>
    <submittedName>
        <fullName evidence="2">CGNR zinc finger domain-containing protein</fullName>
    </submittedName>
</protein>
<dbReference type="Pfam" id="PF07336">
    <property type="entry name" value="ABATE"/>
    <property type="match status" value="1"/>
</dbReference>
<keyword evidence="3" id="KW-1185">Reference proteome</keyword>
<dbReference type="Proteomes" id="UP001151071">
    <property type="component" value="Unassembled WGS sequence"/>
</dbReference>
<comment type="caution">
    <text evidence="2">The sequence shown here is derived from an EMBL/GenBank/DDBJ whole genome shotgun (WGS) entry which is preliminary data.</text>
</comment>
<name>A0A9X3Z4W0_9BACL</name>
<dbReference type="PANTHER" id="PTHR35525">
    <property type="entry name" value="BLL6575 PROTEIN"/>
    <property type="match status" value="1"/>
</dbReference>
<dbReference type="InterPro" id="IPR023286">
    <property type="entry name" value="ABATE_dom_sf"/>
</dbReference>
<evidence type="ECO:0000313" key="2">
    <source>
        <dbReference type="EMBL" id="MDA5110386.1"/>
    </source>
</evidence>
<reference evidence="2" key="1">
    <citation type="submission" date="2022-12" db="EMBL/GenBank/DDBJ databases">
        <title>Draft genome sequence of the thermophilic strain Brevibacillus thermoruber HT42, isolated from Los Humeros, Puebla, Mexico, with biotechnological potential.</title>
        <authorList>
            <person name="Lara Sanchez J."/>
            <person name="Solis Palacios R."/>
            <person name="Bustos Baena A.S."/>
            <person name="Ruz Baez A.E."/>
            <person name="Espinosa Luna G."/>
            <person name="Oliart Ros R.M."/>
        </authorList>
    </citation>
    <scope>NUCLEOTIDE SEQUENCE</scope>
    <source>
        <strain evidence="2">HT42</strain>
    </source>
</reference>
<dbReference type="Gene3D" id="1.10.3300.10">
    <property type="entry name" value="Jann2411-like domain"/>
    <property type="match status" value="1"/>
</dbReference>
<accession>A0A9X3Z4W0</accession>
<evidence type="ECO:0000313" key="3">
    <source>
        <dbReference type="Proteomes" id="UP001151071"/>
    </source>
</evidence>
<dbReference type="SUPFAM" id="SSF160904">
    <property type="entry name" value="Jann2411-like"/>
    <property type="match status" value="1"/>
</dbReference>
<organism evidence="2 3">
    <name type="scientific">Brevibacillus thermoruber</name>
    <dbReference type="NCBI Taxonomy" id="33942"/>
    <lineage>
        <taxon>Bacteria</taxon>
        <taxon>Bacillati</taxon>
        <taxon>Bacillota</taxon>
        <taxon>Bacilli</taxon>
        <taxon>Bacillales</taxon>
        <taxon>Paenibacillaceae</taxon>
        <taxon>Brevibacillus</taxon>
    </lineage>
</organism>
<dbReference type="InterPro" id="IPR010852">
    <property type="entry name" value="ABATE"/>
</dbReference>
<sequence>MEWLCIDFLNSDWRDWRGSGRREDRLDKADWWAYVLRKWNLEAAVPPDARTRAALGELRDRMRRMVEALAAGGTPEERDVEALNEALLLVPSHLRLTGGAQGYRLEQVTPAEGWPLVIGRIAASFAELLANGDVRRIKICDNRDCCWIFYDESRNRARRWCDDKMCGNLMKVRRFRERQKEKGGS</sequence>
<dbReference type="Pfam" id="PF11706">
    <property type="entry name" value="zf-CGNR"/>
    <property type="match status" value="1"/>
</dbReference>
<dbReference type="InterPro" id="IPR021005">
    <property type="entry name" value="Znf_CGNR"/>
</dbReference>